<name>A0A7X0VZM7_9BACL</name>
<dbReference type="AlphaFoldDB" id="A0A7X0VZM7"/>
<dbReference type="InterPro" id="IPR009370">
    <property type="entry name" value="YutD-like"/>
</dbReference>
<reference evidence="2 3" key="1">
    <citation type="submission" date="2020-08" db="EMBL/GenBank/DDBJ databases">
        <title>Cohnella phylogeny.</title>
        <authorList>
            <person name="Dunlap C."/>
        </authorList>
    </citation>
    <scope>NUCLEOTIDE SEQUENCE [LARGE SCALE GENOMIC DNA]</scope>
    <source>
        <strain evidence="2 3">CBP 2801</strain>
    </source>
</reference>
<evidence type="ECO:0000313" key="3">
    <source>
        <dbReference type="Proteomes" id="UP000564644"/>
    </source>
</evidence>
<evidence type="ECO:0000256" key="1">
    <source>
        <dbReference type="SAM" id="MobiDB-lite"/>
    </source>
</evidence>
<evidence type="ECO:0000313" key="2">
    <source>
        <dbReference type="EMBL" id="MBB6735925.1"/>
    </source>
</evidence>
<proteinExistence type="predicted"/>
<feature type="compositionally biased region" description="Basic and acidic residues" evidence="1">
    <location>
        <begin position="333"/>
        <end position="349"/>
    </location>
</feature>
<protein>
    <submittedName>
        <fullName evidence="2">YutD family protein</fullName>
    </submittedName>
</protein>
<comment type="caution">
    <text evidence="2">The sequence shown here is derived from an EMBL/GenBank/DDBJ whole genome shotgun (WGS) entry which is preliminary data.</text>
</comment>
<accession>A0A7X0VZM7</accession>
<feature type="region of interest" description="Disordered" evidence="1">
    <location>
        <begin position="150"/>
        <end position="358"/>
    </location>
</feature>
<dbReference type="Proteomes" id="UP000564644">
    <property type="component" value="Unassembled WGS sequence"/>
</dbReference>
<dbReference type="EMBL" id="JACJVO010000061">
    <property type="protein sequence ID" value="MBB6735925.1"/>
    <property type="molecule type" value="Genomic_DNA"/>
</dbReference>
<sequence>MYMAGGNAYSLVHEHKNGWNPEAFRERFSEVLERYDYIVGDWGYNQLRLRGFFRNQQPKAAKDSVISSLSEYINEYCNFGCAYFVLEKTDLGSVPEGTKIVAEDAAIGARKEGDEPADDDEAAPAALSMAEAVAAAMAASPTGMLLRWPLKERPGGRVPGTSPSAVARAVSEGAERRAAAAAAQGGATVRPDSPGGRSSHEAGGHGFGGGRSRGDGSAQGRDRRPHHSGGPGPRNGGRQDRGPGGGGDSPRGGSSPYPAARDGYGERQGRQAQQSGGSSPAQAPQPSPSYAGEGGHASRGGGSAGGGGAGGGRWAGKNRRRGGSFHGGKPNRPRPEDGQRFEGAARRPDTGSSGGDRP</sequence>
<feature type="compositionally biased region" description="Gly residues" evidence="1">
    <location>
        <begin position="292"/>
        <end position="314"/>
    </location>
</feature>
<dbReference type="Gene3D" id="3.50.4.20">
    <property type="match status" value="1"/>
</dbReference>
<feature type="compositionally biased region" description="Low complexity" evidence="1">
    <location>
        <begin position="270"/>
        <end position="291"/>
    </location>
</feature>
<keyword evidence="3" id="KW-1185">Reference proteome</keyword>
<gene>
    <name evidence="2" type="ORF">H7C18_33955</name>
</gene>
<dbReference type="Pfam" id="PF06265">
    <property type="entry name" value="YutD-like"/>
    <property type="match status" value="1"/>
</dbReference>
<organism evidence="2 3">
    <name type="scientific">Cohnella zeiphila</name>
    <dbReference type="NCBI Taxonomy" id="2761120"/>
    <lineage>
        <taxon>Bacteria</taxon>
        <taxon>Bacillati</taxon>
        <taxon>Bacillota</taxon>
        <taxon>Bacilli</taxon>
        <taxon>Bacillales</taxon>
        <taxon>Paenibacillaceae</taxon>
        <taxon>Cohnella</taxon>
    </lineage>
</organism>
<dbReference type="InterPro" id="IPR038141">
    <property type="entry name" value="YutD-like_sf"/>
</dbReference>